<proteinExistence type="predicted"/>
<name>A0A371JGM5_9FIRM</name>
<dbReference type="Proteomes" id="UP000216411">
    <property type="component" value="Unassembled WGS sequence"/>
</dbReference>
<dbReference type="EMBL" id="NOKA02000008">
    <property type="protein sequence ID" value="RDY31885.1"/>
    <property type="molecule type" value="Genomic_DNA"/>
</dbReference>
<comment type="caution">
    <text evidence="1">The sequence shown here is derived from an EMBL/GenBank/DDBJ whole genome shotgun (WGS) entry which is preliminary data.</text>
</comment>
<organism evidence="1 2">
    <name type="scientific">Lachnotalea glycerini</name>
    <dbReference type="NCBI Taxonomy" id="1763509"/>
    <lineage>
        <taxon>Bacteria</taxon>
        <taxon>Bacillati</taxon>
        <taxon>Bacillota</taxon>
        <taxon>Clostridia</taxon>
        <taxon>Lachnospirales</taxon>
        <taxon>Lachnospiraceae</taxon>
        <taxon>Lachnotalea</taxon>
    </lineage>
</organism>
<dbReference type="Pfam" id="PF07722">
    <property type="entry name" value="Peptidase_C26"/>
    <property type="match status" value="1"/>
</dbReference>
<dbReference type="InterPro" id="IPR029062">
    <property type="entry name" value="Class_I_gatase-like"/>
</dbReference>
<keyword evidence="1" id="KW-0378">Hydrolase</keyword>
<dbReference type="PROSITE" id="PS51273">
    <property type="entry name" value="GATASE_TYPE_1"/>
    <property type="match status" value="1"/>
</dbReference>
<keyword evidence="2" id="KW-1185">Reference proteome</keyword>
<dbReference type="PANTHER" id="PTHR43235">
    <property type="entry name" value="GLUTAMINE AMIDOTRANSFERASE PB2B2.05-RELATED"/>
    <property type="match status" value="1"/>
</dbReference>
<reference evidence="1 2" key="1">
    <citation type="journal article" date="2017" name="Genome Announc.">
        <title>Draft Genome Sequence of a Sporulating and Motile Strain of Lachnotalea glycerini Isolated from Water in Quebec City, Canada.</title>
        <authorList>
            <person name="Maheux A.F."/>
            <person name="Boudreau D.K."/>
            <person name="Berube E."/>
            <person name="Boissinot M."/>
            <person name="Raymond F."/>
            <person name="Brodeur S."/>
            <person name="Corbeil J."/>
            <person name="Isabel S."/>
            <person name="Omar R.F."/>
            <person name="Bergeron M.G."/>
        </authorList>
    </citation>
    <scope>NUCLEOTIDE SEQUENCE [LARGE SCALE GENOMIC DNA]</scope>
    <source>
        <strain evidence="1 2">CCRI-19302</strain>
    </source>
</reference>
<sequence length="253" mass="28479">MHDLICNSIDWRLFMKHLFPKILVAGYGTKVNNYVSALKHMNMYPTVAFSDPHSAKDSSPLILNISNDILSFDGLLLPGGGDIDPSFFHETNNGSVNIDFALDTIQFQLLDLFVGAKKPVLGICKGTQVINVYFGGTLIQDLACKKMHAWEKEDKVHSSFSIPNTFLSDLYDETFMVNSAHHQGIGNLGANIMIAQKASDYVVEAIYHKTLPIIGVQWHPERMSFDKKREDTVDGQKIFEYYNNLFLRKNSAN</sequence>
<evidence type="ECO:0000313" key="1">
    <source>
        <dbReference type="EMBL" id="RDY31885.1"/>
    </source>
</evidence>
<dbReference type="GO" id="GO:0005829">
    <property type="term" value="C:cytosol"/>
    <property type="evidence" value="ECO:0007669"/>
    <property type="project" value="TreeGrafter"/>
</dbReference>
<dbReference type="InterPro" id="IPR044668">
    <property type="entry name" value="PuuD-like"/>
</dbReference>
<evidence type="ECO:0000313" key="2">
    <source>
        <dbReference type="Proteomes" id="UP000216411"/>
    </source>
</evidence>
<dbReference type="OrthoDB" id="9813383at2"/>
<dbReference type="PANTHER" id="PTHR43235:SF1">
    <property type="entry name" value="GLUTAMINE AMIDOTRANSFERASE PB2B2.05-RELATED"/>
    <property type="match status" value="1"/>
</dbReference>
<dbReference type="SUPFAM" id="SSF52317">
    <property type="entry name" value="Class I glutamine amidotransferase-like"/>
    <property type="match status" value="1"/>
</dbReference>
<dbReference type="InterPro" id="IPR011697">
    <property type="entry name" value="Peptidase_C26"/>
</dbReference>
<dbReference type="AlphaFoldDB" id="A0A371JGM5"/>
<accession>A0A371JGM5</accession>
<dbReference type="Gene3D" id="3.40.50.880">
    <property type="match status" value="1"/>
</dbReference>
<protein>
    <submittedName>
        <fullName evidence="1">Gamma-glutamyl-gamma-aminobutyrate hydrolase family protein</fullName>
    </submittedName>
</protein>
<dbReference type="GO" id="GO:0016811">
    <property type="term" value="F:hydrolase activity, acting on carbon-nitrogen (but not peptide) bonds, in linear amides"/>
    <property type="evidence" value="ECO:0007669"/>
    <property type="project" value="InterPro"/>
</dbReference>
<gene>
    <name evidence="1" type="ORF">CG710_006990</name>
</gene>